<name>A0A8H6FZC0_9LECA</name>
<comment type="caution">
    <text evidence="2">The sequence shown here is derived from an EMBL/GenBank/DDBJ whole genome shotgun (WGS) entry which is preliminary data.</text>
</comment>
<accession>A0A8H6FZC0</accession>
<dbReference type="AlphaFoldDB" id="A0A8H6FZC0"/>
<keyword evidence="3" id="KW-1185">Reference proteome</keyword>
<organism evidence="2 3">
    <name type="scientific">Letharia columbiana</name>
    <dbReference type="NCBI Taxonomy" id="112416"/>
    <lineage>
        <taxon>Eukaryota</taxon>
        <taxon>Fungi</taxon>
        <taxon>Dikarya</taxon>
        <taxon>Ascomycota</taxon>
        <taxon>Pezizomycotina</taxon>
        <taxon>Lecanoromycetes</taxon>
        <taxon>OSLEUM clade</taxon>
        <taxon>Lecanoromycetidae</taxon>
        <taxon>Lecanorales</taxon>
        <taxon>Lecanorineae</taxon>
        <taxon>Parmeliaceae</taxon>
        <taxon>Letharia</taxon>
    </lineage>
</organism>
<feature type="region of interest" description="Disordered" evidence="1">
    <location>
        <begin position="1"/>
        <end position="31"/>
    </location>
</feature>
<dbReference type="RefSeq" id="XP_037166918.1">
    <property type="nucleotide sequence ID" value="XM_037306408.1"/>
</dbReference>
<evidence type="ECO:0000256" key="1">
    <source>
        <dbReference type="SAM" id="MobiDB-lite"/>
    </source>
</evidence>
<dbReference type="Proteomes" id="UP000578531">
    <property type="component" value="Unassembled WGS sequence"/>
</dbReference>
<evidence type="ECO:0000313" key="2">
    <source>
        <dbReference type="EMBL" id="KAF6237594.1"/>
    </source>
</evidence>
<protein>
    <submittedName>
        <fullName evidence="2">Uncharacterized protein</fullName>
    </submittedName>
</protein>
<evidence type="ECO:0000313" key="3">
    <source>
        <dbReference type="Proteomes" id="UP000578531"/>
    </source>
</evidence>
<dbReference type="EMBL" id="JACCJC010000014">
    <property type="protein sequence ID" value="KAF6237594.1"/>
    <property type="molecule type" value="Genomic_DNA"/>
</dbReference>
<reference evidence="2 3" key="1">
    <citation type="journal article" date="2020" name="Genomics">
        <title>Complete, high-quality genomes from long-read metagenomic sequencing of two wolf lichen thalli reveals enigmatic genome architecture.</title>
        <authorList>
            <person name="McKenzie S.K."/>
            <person name="Walston R.F."/>
            <person name="Allen J.L."/>
        </authorList>
    </citation>
    <scope>NUCLEOTIDE SEQUENCE [LARGE SCALE GENOMIC DNA]</scope>
    <source>
        <strain evidence="2">WasteWater2</strain>
    </source>
</reference>
<gene>
    <name evidence="2" type="ORF">HO173_004484</name>
</gene>
<sequence>MSEPSTTNVEALKENRTVTNEGGKDTTGSKIPKRWTGTVIDVDHEEWDDWRDQWQILIVSAAFEKATKTWAKAPQEGWANGRKVYFILKDEDPSKKTGGPRYSRRNLELRWGVKAKAPWHPDTPRIDDTRFVWLDAPISDDAAS</sequence>
<dbReference type="GeneID" id="59286149"/>
<proteinExistence type="predicted"/>